<evidence type="ECO:0000313" key="3">
    <source>
        <dbReference type="Proteomes" id="UP000525389"/>
    </source>
</evidence>
<proteinExistence type="inferred from homology"/>
<reference evidence="2 3" key="1">
    <citation type="submission" date="2020-08" db="EMBL/GenBank/DDBJ databases">
        <title>Genomic Encyclopedia of Type Strains, Phase IV (KMG-IV): sequencing the most valuable type-strain genomes for metagenomic binning, comparative biology and taxonomic classification.</title>
        <authorList>
            <person name="Goeker M."/>
        </authorList>
    </citation>
    <scope>NUCLEOTIDE SEQUENCE [LARGE SCALE GENOMIC DNA]</scope>
    <source>
        <strain evidence="2 3">DSM 101791</strain>
    </source>
</reference>
<dbReference type="GO" id="GO:0008696">
    <property type="term" value="F:4-amino-4-deoxychorismate lyase activity"/>
    <property type="evidence" value="ECO:0007669"/>
    <property type="project" value="UniProtKB-EC"/>
</dbReference>
<comment type="caution">
    <text evidence="2">The sequence shown here is derived from an EMBL/GenBank/DDBJ whole genome shotgun (WGS) entry which is preliminary data.</text>
</comment>
<dbReference type="Pfam" id="PF01063">
    <property type="entry name" value="Aminotran_4"/>
    <property type="match status" value="1"/>
</dbReference>
<comment type="similarity">
    <text evidence="1">Belongs to the class-IV pyridoxal-phosphate-dependent aminotransferase family.</text>
</comment>
<accession>A0A7W8LR79</accession>
<dbReference type="InterPro" id="IPR043132">
    <property type="entry name" value="BCAT-like_C"/>
</dbReference>
<sequence length="245" mass="25928">MTRPGLRPLPPHLDSGAWRHGESAFTTVRTRWGRPLLWAAHLARLAHTCAVLDLPAPPGDPPPPALDPLPWGLLRLTATREGVFWTHRALAPGPRPAGGVRVHLTAAQVHPQLARHKTGNYLPYLLAGREAARAGAFEGWLTDAAGRVVDGGRTSPLLEIAGQLVVPAGGLPGLTRAAFLAGRPVQERPVSTGALPGVTRAWVCGSGVGVVPVREISAEGWRLGLPARWPGTTDPQLVWPAEDPG</sequence>
<dbReference type="InterPro" id="IPR050571">
    <property type="entry name" value="Class-IV_PLP-Dep_Aminotrnsfr"/>
</dbReference>
<dbReference type="Gene3D" id="3.30.470.10">
    <property type="match status" value="1"/>
</dbReference>
<organism evidence="2 3">
    <name type="scientific">Deinococcus budaensis</name>
    <dbReference type="NCBI Taxonomy" id="1665626"/>
    <lineage>
        <taxon>Bacteria</taxon>
        <taxon>Thermotogati</taxon>
        <taxon>Deinococcota</taxon>
        <taxon>Deinococci</taxon>
        <taxon>Deinococcales</taxon>
        <taxon>Deinococcaceae</taxon>
        <taxon>Deinococcus</taxon>
    </lineage>
</organism>
<dbReference type="EMBL" id="JACHFN010000011">
    <property type="protein sequence ID" value="MBB5235372.1"/>
    <property type="molecule type" value="Genomic_DNA"/>
</dbReference>
<keyword evidence="3" id="KW-1185">Reference proteome</keyword>
<dbReference type="AlphaFoldDB" id="A0A7W8LR79"/>
<evidence type="ECO:0000313" key="2">
    <source>
        <dbReference type="EMBL" id="MBB5235372.1"/>
    </source>
</evidence>
<dbReference type="PANTHER" id="PTHR42743">
    <property type="entry name" value="AMINO-ACID AMINOTRANSFERASE"/>
    <property type="match status" value="1"/>
</dbReference>
<dbReference type="InterPro" id="IPR036038">
    <property type="entry name" value="Aminotransferase-like"/>
</dbReference>
<dbReference type="InterPro" id="IPR001544">
    <property type="entry name" value="Aminotrans_IV"/>
</dbReference>
<dbReference type="SUPFAM" id="SSF56752">
    <property type="entry name" value="D-aminoacid aminotransferase-like PLP-dependent enzymes"/>
    <property type="match status" value="1"/>
</dbReference>
<dbReference type="InterPro" id="IPR043131">
    <property type="entry name" value="BCAT-like_N"/>
</dbReference>
<name>A0A7W8LR79_9DEIO</name>
<dbReference type="GO" id="GO:0046394">
    <property type="term" value="P:carboxylic acid biosynthetic process"/>
    <property type="evidence" value="ECO:0007669"/>
    <property type="project" value="UniProtKB-ARBA"/>
</dbReference>
<dbReference type="Gene3D" id="3.20.10.10">
    <property type="entry name" value="D-amino Acid Aminotransferase, subunit A, domain 2"/>
    <property type="match status" value="1"/>
</dbReference>
<gene>
    <name evidence="2" type="ORF">HNQ09_002826</name>
</gene>
<dbReference type="PANTHER" id="PTHR42743:SF4">
    <property type="entry name" value="BRANCHED-CHAIN-AMINO-ACID AMINOTRANSFERASE-RELATED"/>
    <property type="match status" value="1"/>
</dbReference>
<dbReference type="RefSeq" id="WP_343057822.1">
    <property type="nucleotide sequence ID" value="NZ_JACHFN010000011.1"/>
</dbReference>
<dbReference type="Proteomes" id="UP000525389">
    <property type="component" value="Unassembled WGS sequence"/>
</dbReference>
<keyword evidence="2" id="KW-0456">Lyase</keyword>
<protein>
    <submittedName>
        <fullName evidence="2">4-amino-4-deoxychorismate lyase</fullName>
        <ecNumber evidence="2">4.1.3.38</ecNumber>
    </submittedName>
</protein>
<dbReference type="EC" id="4.1.3.38" evidence="2"/>
<evidence type="ECO:0000256" key="1">
    <source>
        <dbReference type="ARBA" id="ARBA00009320"/>
    </source>
</evidence>